<dbReference type="GO" id="GO:0043596">
    <property type="term" value="C:nuclear replication fork"/>
    <property type="evidence" value="ECO:0007669"/>
    <property type="project" value="TreeGrafter"/>
</dbReference>
<dbReference type="EMBL" id="KN847522">
    <property type="protein sequence ID" value="KIV92703.1"/>
    <property type="molecule type" value="Genomic_DNA"/>
</dbReference>
<dbReference type="InterPro" id="IPR001680">
    <property type="entry name" value="WD40_rpt"/>
</dbReference>
<feature type="compositionally biased region" description="Low complexity" evidence="6">
    <location>
        <begin position="350"/>
        <end position="360"/>
    </location>
</feature>
<dbReference type="InterPro" id="IPR022100">
    <property type="entry name" value="WDHD1/CFT4_beta-prop_2nd"/>
</dbReference>
<dbReference type="PROSITE" id="PS50082">
    <property type="entry name" value="WD_REPEATS_2"/>
    <property type="match status" value="2"/>
</dbReference>
<dbReference type="Gene3D" id="2.130.10.10">
    <property type="entry name" value="YVTN repeat-like/Quinoprotein amine dehydrogenase"/>
    <property type="match status" value="2"/>
</dbReference>
<sequence length="864" mass="96611">MPDRPPFAGRPAQPPGPTYLQYSPDGKRLLVAGCANFARSFRTNDNGEPDMLPEVHDDTYAIAAGNDYAILGCEDGTVCEYDVPSGDLKQMLVRSTLPIRDIALSTDEKWVAVSSDELEVKIVNRQDTEQITILREHSKPIKHLTYDPLGKYLAASSTDGVIYLYSLSGPEPQLFRKIDGVITRLETAQEATSRCVWHPDGRTFACVTATRDIQVVSVEDGAHQRTFSGAHNSDITSLAWSSNGALLASASADDKLVIWDTKTQKILKQYNYEKILNLTWHPGNENIFNWTNSNGEAFIIPEFLKDEDHIRLLKGPKARSPFFHDPLDSKAAAVNGRAPHVNGHAKPRAGTPDSLDLLLGPDDDTAANENENDWIEDDDGAGYTNGHVNGNGKRSGHHLDPLTGHLLKRNRQEIWQAEVHEPFQPGATPWRGNRRYLCLNLIGFVWTVDQDTHNTVTVEFYDRDMYRDFHFTDPFLYDKACLNEHGALFSSPCQNDQPAVIFYRPHETWTSRPDSRITLPDGEEPVCIALSTRYIVAVTNKNYCRVWTLHGTPVRIWRMKSSPAVTCAAWGDYVLTVGNGPVGADGATQLLYSIDNVRLDENHQNEDMLSLGPLDPDAGNFDDEDGNTSLKTVFWSDVGDPCIYDNAGVLLTLLHWRTPGQAKWVPLLDTRQLDRLKDGKKSETYWPVAVAGERFHCIILKGGDKTPYFPRPLLTEFDFKIPVCRAVDKSANQQDEDGDQDMAAETNAAAAARLEEAYVRSSVLLGLVEDLVQGLGDRASHREKTEVMRREIEVDKLLIQLLMVECREGEERGMKALELIHLFKDTNGKMLDSAAKVASRFGRSVLEDKIRDIAEKRLMGVEDE</sequence>
<evidence type="ECO:0000259" key="8">
    <source>
        <dbReference type="Pfam" id="PF20946"/>
    </source>
</evidence>
<name>A0A0D2A0U7_EXOME</name>
<evidence type="ECO:0000256" key="6">
    <source>
        <dbReference type="SAM" id="MobiDB-lite"/>
    </source>
</evidence>
<dbReference type="OMA" id="RYAHTNG"/>
<dbReference type="STRING" id="212818.A0A0D2A0U7"/>
<dbReference type="VEuPathDB" id="FungiDB:PV10_03975"/>
<dbReference type="PANTHER" id="PTHR19932">
    <property type="entry name" value="WD REPEAT AND HMG-BOX DNA BINDING PROTEIN"/>
    <property type="match status" value="1"/>
</dbReference>
<dbReference type="Pfam" id="PF12341">
    <property type="entry name" value="Mcl1_mid"/>
    <property type="match status" value="1"/>
</dbReference>
<reference evidence="10 11" key="1">
    <citation type="submission" date="2015-01" db="EMBL/GenBank/DDBJ databases">
        <title>The Genome Sequence of Exophiala mesophila CBS40295.</title>
        <authorList>
            <consortium name="The Broad Institute Genomics Platform"/>
            <person name="Cuomo C."/>
            <person name="de Hoog S."/>
            <person name="Gorbushina A."/>
            <person name="Stielow B."/>
            <person name="Teixiera M."/>
            <person name="Abouelleil A."/>
            <person name="Chapman S.B."/>
            <person name="Priest M."/>
            <person name="Young S.K."/>
            <person name="Wortman J."/>
            <person name="Nusbaum C."/>
            <person name="Birren B."/>
        </authorList>
    </citation>
    <scope>NUCLEOTIDE SEQUENCE [LARGE SCALE GENOMIC DNA]</scope>
    <source>
        <strain evidence="10 11">CBS 40295</strain>
    </source>
</reference>
<dbReference type="GO" id="GO:0003682">
    <property type="term" value="F:chromatin binding"/>
    <property type="evidence" value="ECO:0007669"/>
    <property type="project" value="TreeGrafter"/>
</dbReference>
<dbReference type="InterPro" id="IPR036322">
    <property type="entry name" value="WD40_repeat_dom_sf"/>
</dbReference>
<keyword evidence="4" id="KW-0539">Nucleus</keyword>
<keyword evidence="2 5" id="KW-0853">WD repeat</keyword>
<dbReference type="AlphaFoldDB" id="A0A0D2A0U7"/>
<evidence type="ECO:0000256" key="4">
    <source>
        <dbReference type="ARBA" id="ARBA00023242"/>
    </source>
</evidence>
<feature type="repeat" description="WD" evidence="5">
    <location>
        <begin position="134"/>
        <end position="168"/>
    </location>
</feature>
<accession>A0A0D2A0U7</accession>
<feature type="domain" description="WDHD1/CFT4 helical bundle" evidence="8">
    <location>
        <begin position="753"/>
        <end position="859"/>
    </location>
</feature>
<protein>
    <submittedName>
        <fullName evidence="10">Uncharacterized protein</fullName>
    </submittedName>
</protein>
<evidence type="ECO:0000256" key="1">
    <source>
        <dbReference type="ARBA" id="ARBA00004123"/>
    </source>
</evidence>
<dbReference type="SMART" id="SM00320">
    <property type="entry name" value="WD40"/>
    <property type="match status" value="4"/>
</dbReference>
<keyword evidence="3" id="KW-0677">Repeat</keyword>
<feature type="region of interest" description="Disordered" evidence="6">
    <location>
        <begin position="338"/>
        <end position="367"/>
    </location>
</feature>
<feature type="domain" description="WDHD1 first WD40" evidence="9">
    <location>
        <begin position="14"/>
        <end position="296"/>
    </location>
</feature>
<dbReference type="InterPro" id="IPR057646">
    <property type="entry name" value="WD40_WDHD1_1st"/>
</dbReference>
<dbReference type="HOGENOM" id="CLU_004219_2_1_1"/>
<evidence type="ECO:0000313" key="11">
    <source>
        <dbReference type="Proteomes" id="UP000054302"/>
    </source>
</evidence>
<evidence type="ECO:0000259" key="7">
    <source>
        <dbReference type="Pfam" id="PF12341"/>
    </source>
</evidence>
<keyword evidence="11" id="KW-1185">Reference proteome</keyword>
<dbReference type="Proteomes" id="UP000054302">
    <property type="component" value="Unassembled WGS sequence"/>
</dbReference>
<dbReference type="GO" id="GO:0006281">
    <property type="term" value="P:DNA repair"/>
    <property type="evidence" value="ECO:0007669"/>
    <property type="project" value="TreeGrafter"/>
</dbReference>
<dbReference type="OrthoDB" id="427368at2759"/>
<organism evidence="10 11">
    <name type="scientific">Exophiala mesophila</name>
    <name type="common">Black yeast-like fungus</name>
    <dbReference type="NCBI Taxonomy" id="212818"/>
    <lineage>
        <taxon>Eukaryota</taxon>
        <taxon>Fungi</taxon>
        <taxon>Dikarya</taxon>
        <taxon>Ascomycota</taxon>
        <taxon>Pezizomycotina</taxon>
        <taxon>Eurotiomycetes</taxon>
        <taxon>Chaetothyriomycetidae</taxon>
        <taxon>Chaetothyriales</taxon>
        <taxon>Herpotrichiellaceae</taxon>
        <taxon>Exophiala</taxon>
    </lineage>
</organism>
<comment type="subcellular location">
    <subcellularLocation>
        <location evidence="1">Nucleus</location>
    </subcellularLocation>
</comment>
<dbReference type="GeneID" id="27321820"/>
<dbReference type="InterPro" id="IPR019775">
    <property type="entry name" value="WD40_repeat_CS"/>
</dbReference>
<dbReference type="Pfam" id="PF24817">
    <property type="entry name" value="WD40_WDHD1_1st"/>
    <property type="match status" value="1"/>
</dbReference>
<evidence type="ECO:0000256" key="5">
    <source>
        <dbReference type="PROSITE-ProRule" id="PRU00221"/>
    </source>
</evidence>
<proteinExistence type="predicted"/>
<evidence type="ECO:0000313" key="10">
    <source>
        <dbReference type="EMBL" id="KIV92703.1"/>
    </source>
</evidence>
<dbReference type="Pfam" id="PF20946">
    <property type="entry name" value="Ctf4_C"/>
    <property type="match status" value="1"/>
</dbReference>
<dbReference type="PANTHER" id="PTHR19932:SF10">
    <property type="entry name" value="WD REPEAT AND HMG-BOX DNA-BINDING PROTEIN 1"/>
    <property type="match status" value="1"/>
</dbReference>
<dbReference type="SUPFAM" id="SSF50978">
    <property type="entry name" value="WD40 repeat-like"/>
    <property type="match status" value="1"/>
</dbReference>
<dbReference type="InterPro" id="IPR048591">
    <property type="entry name" value="WDHD1/CFT4_hel"/>
</dbReference>
<feature type="domain" description="WDHD1/CFT4 second beta-propeller" evidence="7">
    <location>
        <begin position="421"/>
        <end position="723"/>
    </location>
</feature>
<dbReference type="PROSITE" id="PS00678">
    <property type="entry name" value="WD_REPEATS_1"/>
    <property type="match status" value="1"/>
</dbReference>
<gene>
    <name evidence="10" type="ORF">PV10_03975</name>
</gene>
<feature type="repeat" description="WD" evidence="5">
    <location>
        <begin position="228"/>
        <end position="269"/>
    </location>
</feature>
<evidence type="ECO:0000256" key="2">
    <source>
        <dbReference type="ARBA" id="ARBA00022574"/>
    </source>
</evidence>
<dbReference type="GO" id="GO:0000278">
    <property type="term" value="P:mitotic cell cycle"/>
    <property type="evidence" value="ECO:0007669"/>
    <property type="project" value="TreeGrafter"/>
</dbReference>
<dbReference type="InterPro" id="IPR015943">
    <property type="entry name" value="WD40/YVTN_repeat-like_dom_sf"/>
</dbReference>
<evidence type="ECO:0000256" key="3">
    <source>
        <dbReference type="ARBA" id="ARBA00022737"/>
    </source>
</evidence>
<dbReference type="GO" id="GO:0006261">
    <property type="term" value="P:DNA-templated DNA replication"/>
    <property type="evidence" value="ECO:0007669"/>
    <property type="project" value="TreeGrafter"/>
</dbReference>
<evidence type="ECO:0000259" key="9">
    <source>
        <dbReference type="Pfam" id="PF24817"/>
    </source>
</evidence>
<dbReference type="PROSITE" id="PS50294">
    <property type="entry name" value="WD_REPEATS_REGION"/>
    <property type="match status" value="1"/>
</dbReference>
<dbReference type="RefSeq" id="XP_016224277.1">
    <property type="nucleotide sequence ID" value="XM_016368489.1"/>
</dbReference>